<evidence type="ECO:0000313" key="4">
    <source>
        <dbReference type="Proteomes" id="UP001432322"/>
    </source>
</evidence>
<evidence type="ECO:0000256" key="1">
    <source>
        <dbReference type="SAM" id="MobiDB-lite"/>
    </source>
</evidence>
<dbReference type="EMBL" id="BTSY01000005">
    <property type="protein sequence ID" value="GMT29287.1"/>
    <property type="molecule type" value="Genomic_DNA"/>
</dbReference>
<keyword evidence="2" id="KW-0472">Membrane</keyword>
<reference evidence="3" key="1">
    <citation type="submission" date="2023-10" db="EMBL/GenBank/DDBJ databases">
        <title>Genome assembly of Pristionchus species.</title>
        <authorList>
            <person name="Yoshida K."/>
            <person name="Sommer R.J."/>
        </authorList>
    </citation>
    <scope>NUCLEOTIDE SEQUENCE</scope>
    <source>
        <strain evidence="3">RS5133</strain>
    </source>
</reference>
<feature type="non-terminal residue" evidence="3">
    <location>
        <position position="235"/>
    </location>
</feature>
<name>A0AAV5WBR5_9BILA</name>
<evidence type="ECO:0000313" key="3">
    <source>
        <dbReference type="EMBL" id="GMT29287.1"/>
    </source>
</evidence>
<feature type="region of interest" description="Disordered" evidence="1">
    <location>
        <begin position="1"/>
        <end position="132"/>
    </location>
</feature>
<feature type="transmembrane region" description="Helical" evidence="2">
    <location>
        <begin position="210"/>
        <end position="229"/>
    </location>
</feature>
<sequence length="235" mass="26321">GLPPLGPSTSSTPATMSARSSNDPQHAKDFGWTPDSAHSSQPSTSAPTPKDSLVTPPSPKGPAPRNELQSSRVSLVQADDHYEQYGWRSRRATRDQENKGRAPRELSNGVGLNRRSTLAGAHDRSPLGALPQLRTLDATTEGEDPMGSLPNLHRLEESAVRMGREEAARLASDRRQQMFREEEDRELLRANPLRWFMHPTFRNLLRRWKVPILLVVANLGLLILFYSLVTYEKKR</sequence>
<proteinExistence type="predicted"/>
<dbReference type="AlphaFoldDB" id="A0AAV5WBR5"/>
<feature type="compositionally biased region" description="Polar residues" evidence="1">
    <location>
        <begin position="36"/>
        <end position="47"/>
    </location>
</feature>
<feature type="compositionally biased region" description="Basic and acidic residues" evidence="1">
    <location>
        <begin position="92"/>
        <end position="104"/>
    </location>
</feature>
<accession>A0AAV5WBR5</accession>
<keyword evidence="2" id="KW-0812">Transmembrane</keyword>
<evidence type="ECO:0000256" key="2">
    <source>
        <dbReference type="SAM" id="Phobius"/>
    </source>
</evidence>
<feature type="non-terminal residue" evidence="3">
    <location>
        <position position="1"/>
    </location>
</feature>
<organism evidence="3 4">
    <name type="scientific">Pristionchus fissidentatus</name>
    <dbReference type="NCBI Taxonomy" id="1538716"/>
    <lineage>
        <taxon>Eukaryota</taxon>
        <taxon>Metazoa</taxon>
        <taxon>Ecdysozoa</taxon>
        <taxon>Nematoda</taxon>
        <taxon>Chromadorea</taxon>
        <taxon>Rhabditida</taxon>
        <taxon>Rhabditina</taxon>
        <taxon>Diplogasteromorpha</taxon>
        <taxon>Diplogasteroidea</taxon>
        <taxon>Neodiplogasteridae</taxon>
        <taxon>Pristionchus</taxon>
    </lineage>
</organism>
<protein>
    <submittedName>
        <fullName evidence="3">Uncharacterized protein</fullName>
    </submittedName>
</protein>
<feature type="compositionally biased region" description="Low complexity" evidence="1">
    <location>
        <begin position="7"/>
        <end position="21"/>
    </location>
</feature>
<dbReference type="Proteomes" id="UP001432322">
    <property type="component" value="Unassembled WGS sequence"/>
</dbReference>
<keyword evidence="2" id="KW-1133">Transmembrane helix</keyword>
<keyword evidence="4" id="KW-1185">Reference proteome</keyword>
<comment type="caution">
    <text evidence="3">The sequence shown here is derived from an EMBL/GenBank/DDBJ whole genome shotgun (WGS) entry which is preliminary data.</text>
</comment>
<gene>
    <name evidence="3" type="ORF">PFISCL1PPCAC_20584</name>
</gene>